<dbReference type="Proteomes" id="UP000236959">
    <property type="component" value="Unassembled WGS sequence"/>
</dbReference>
<dbReference type="Pfam" id="PF13410">
    <property type="entry name" value="GST_C_2"/>
    <property type="match status" value="1"/>
</dbReference>
<gene>
    <name evidence="3" type="ORF">CLV41_12078</name>
</gene>
<dbReference type="PANTHER" id="PTHR44051:SF8">
    <property type="entry name" value="GLUTATHIONE S-TRANSFERASE GSTA"/>
    <property type="match status" value="1"/>
</dbReference>
<evidence type="ECO:0000313" key="4">
    <source>
        <dbReference type="Proteomes" id="UP000236959"/>
    </source>
</evidence>
<dbReference type="Gene3D" id="1.20.1050.10">
    <property type="match status" value="1"/>
</dbReference>
<dbReference type="RefSeq" id="WP_103225528.1">
    <property type="nucleotide sequence ID" value="NZ_PPCN01000020.1"/>
</dbReference>
<dbReference type="Pfam" id="PF02798">
    <property type="entry name" value="GST_N"/>
    <property type="match status" value="1"/>
</dbReference>
<dbReference type="OrthoDB" id="9803562at2"/>
<dbReference type="InterPro" id="IPR036282">
    <property type="entry name" value="Glutathione-S-Trfase_C_sf"/>
</dbReference>
<protein>
    <submittedName>
        <fullName evidence="3">GST-like protein</fullName>
    </submittedName>
</protein>
<dbReference type="PANTHER" id="PTHR44051">
    <property type="entry name" value="GLUTATHIONE S-TRANSFERASE-RELATED"/>
    <property type="match status" value="1"/>
</dbReference>
<comment type="caution">
    <text evidence="3">The sequence shown here is derived from an EMBL/GenBank/DDBJ whole genome shotgun (WGS) entry which is preliminary data.</text>
</comment>
<dbReference type="SUPFAM" id="SSF52833">
    <property type="entry name" value="Thioredoxin-like"/>
    <property type="match status" value="1"/>
</dbReference>
<feature type="domain" description="GST C-terminal" evidence="2">
    <location>
        <begin position="85"/>
        <end position="208"/>
    </location>
</feature>
<evidence type="ECO:0000259" key="2">
    <source>
        <dbReference type="PROSITE" id="PS50405"/>
    </source>
</evidence>
<dbReference type="InterPro" id="IPR040079">
    <property type="entry name" value="Glutathione_S-Trfase"/>
</dbReference>
<reference evidence="3 4" key="1">
    <citation type="submission" date="2018-01" db="EMBL/GenBank/DDBJ databases">
        <title>Genomic Encyclopedia of Archaeal and Bacterial Type Strains, Phase II (KMG-II): from individual species to whole genera.</title>
        <authorList>
            <person name="Goeker M."/>
        </authorList>
    </citation>
    <scope>NUCLEOTIDE SEQUENCE [LARGE SCALE GENOMIC DNA]</scope>
    <source>
        <strain evidence="3 4">DSM 17023</strain>
    </source>
</reference>
<dbReference type="SFLD" id="SFLDS00019">
    <property type="entry name" value="Glutathione_Transferase_(cytos"/>
    <property type="match status" value="1"/>
</dbReference>
<dbReference type="InterPro" id="IPR036249">
    <property type="entry name" value="Thioredoxin-like_sf"/>
</dbReference>
<dbReference type="SFLD" id="SFLDG01151">
    <property type="entry name" value="Main.2:_Nu-like"/>
    <property type="match status" value="1"/>
</dbReference>
<dbReference type="PROSITE" id="PS50404">
    <property type="entry name" value="GST_NTER"/>
    <property type="match status" value="1"/>
</dbReference>
<dbReference type="Gene3D" id="3.40.30.10">
    <property type="entry name" value="Glutaredoxin"/>
    <property type="match status" value="1"/>
</dbReference>
<name>A0A2S3UJM3_9HYPH</name>
<dbReference type="InterPro" id="IPR004045">
    <property type="entry name" value="Glutathione_S-Trfase_N"/>
</dbReference>
<feature type="domain" description="GST N-terminal" evidence="1">
    <location>
        <begin position="1"/>
        <end position="82"/>
    </location>
</feature>
<proteinExistence type="predicted"/>
<dbReference type="EMBL" id="PPCN01000020">
    <property type="protein sequence ID" value="POF27918.1"/>
    <property type="molecule type" value="Genomic_DNA"/>
</dbReference>
<dbReference type="AlphaFoldDB" id="A0A2S3UJM3"/>
<keyword evidence="4" id="KW-1185">Reference proteome</keyword>
<evidence type="ECO:0000259" key="1">
    <source>
        <dbReference type="PROSITE" id="PS50404"/>
    </source>
</evidence>
<evidence type="ECO:0000313" key="3">
    <source>
        <dbReference type="EMBL" id="POF27918.1"/>
    </source>
</evidence>
<dbReference type="SUPFAM" id="SSF47616">
    <property type="entry name" value="GST C-terminal domain-like"/>
    <property type="match status" value="1"/>
</dbReference>
<dbReference type="PROSITE" id="PS50405">
    <property type="entry name" value="GST_CTER"/>
    <property type="match status" value="1"/>
</dbReference>
<dbReference type="CDD" id="cd03048">
    <property type="entry name" value="GST_N_Ure2p_like"/>
    <property type="match status" value="1"/>
</dbReference>
<organism evidence="3 4">
    <name type="scientific">Roseibium marinum</name>
    <dbReference type="NCBI Taxonomy" id="281252"/>
    <lineage>
        <taxon>Bacteria</taxon>
        <taxon>Pseudomonadati</taxon>
        <taxon>Pseudomonadota</taxon>
        <taxon>Alphaproteobacteria</taxon>
        <taxon>Hyphomicrobiales</taxon>
        <taxon>Stappiaceae</taxon>
        <taxon>Roseibium</taxon>
    </lineage>
</organism>
<dbReference type="SFLD" id="SFLDG00358">
    <property type="entry name" value="Main_(cytGST)"/>
    <property type="match status" value="1"/>
</dbReference>
<sequence>MIELYTWKTANCQKVNIALCEIGLPFRVHPIDLTRGEQKSADHLARNPNGKVPVVTDTETGITLFESGAILLYLANKARCLMPEGDAQKWRAIQWIFWQMAGLGPNAAQVIHFSNAPDGGEEALTRFRGELERLFGVLERELTGKSYLVEDYSMADISIWPWVSRFRRVGLELYDYPEIKRWYLAIADRPGVVDGVRLLQPEAEIAKP</sequence>
<dbReference type="InterPro" id="IPR010987">
    <property type="entry name" value="Glutathione-S-Trfase_C-like"/>
</dbReference>
<accession>A0A2S3UJM3</accession>